<name>A0A5J4S857_9ZZZZ</name>
<gene>
    <name evidence="1" type="ORF">EZS27_009938</name>
</gene>
<dbReference type="EMBL" id="SNRY01000334">
    <property type="protein sequence ID" value="KAA6342319.1"/>
    <property type="molecule type" value="Genomic_DNA"/>
</dbReference>
<evidence type="ECO:0000313" key="1">
    <source>
        <dbReference type="EMBL" id="KAA6342319.1"/>
    </source>
</evidence>
<dbReference type="AlphaFoldDB" id="A0A5J4S857"/>
<reference evidence="1" key="1">
    <citation type="submission" date="2019-03" db="EMBL/GenBank/DDBJ databases">
        <title>Single cell metagenomics reveals metabolic interactions within the superorganism composed of flagellate Streblomastix strix and complex community of Bacteroidetes bacteria on its surface.</title>
        <authorList>
            <person name="Treitli S.C."/>
            <person name="Kolisko M."/>
            <person name="Husnik F."/>
            <person name="Keeling P."/>
            <person name="Hampl V."/>
        </authorList>
    </citation>
    <scope>NUCLEOTIDE SEQUENCE</scope>
    <source>
        <strain evidence="1">STM</strain>
    </source>
</reference>
<proteinExistence type="predicted"/>
<organism evidence="1">
    <name type="scientific">termite gut metagenome</name>
    <dbReference type="NCBI Taxonomy" id="433724"/>
    <lineage>
        <taxon>unclassified sequences</taxon>
        <taxon>metagenomes</taxon>
        <taxon>organismal metagenomes</taxon>
    </lineage>
</organism>
<comment type="caution">
    <text evidence="1">The sequence shown here is derived from an EMBL/GenBank/DDBJ whole genome shotgun (WGS) entry which is preliminary data.</text>
</comment>
<sequence length="47" mass="5570">MNRRPGKKLNFEASFSVFCKMLYHTDAVNTRIYAALIFNPTWNYLIN</sequence>
<protein>
    <submittedName>
        <fullName evidence="1">Uncharacterized protein</fullName>
    </submittedName>
</protein>
<accession>A0A5J4S857</accession>